<sequence>MKTSNKYIFSFLSFSWLSIISTMLISYEFMDDEPKIVKTENALADFSAINIDEVSTLQIVPGDSNRLEYNELIGDGIEQPKTKPTHDLTVKNDTLYIRNIRNARNGNYTLLVGNLKHLIVSNTGNVNLLGFSQDSLLINSENSTVNISESSEFSFLQLKSEPKFDLTLKSVKDLSMLLTDDKCNVLGEVEEISGTIGNYAELSISRKTEKVDIDTSNNGKIFYVEK</sequence>
<gene>
    <name evidence="2" type="ORF">OM944_06945</name>
</gene>
<dbReference type="Proteomes" id="UP001163156">
    <property type="component" value="Chromosome"/>
</dbReference>
<keyword evidence="1" id="KW-0812">Transmembrane</keyword>
<dbReference type="Gene3D" id="2.160.20.120">
    <property type="match status" value="1"/>
</dbReference>
<evidence type="ECO:0000313" key="2">
    <source>
        <dbReference type="EMBL" id="UZD24229.1"/>
    </source>
</evidence>
<evidence type="ECO:0000313" key="3">
    <source>
        <dbReference type="Proteomes" id="UP001163156"/>
    </source>
</evidence>
<protein>
    <recommendedName>
        <fullName evidence="4">Auto-transporter adhesin head GIN domain-containing protein</fullName>
    </recommendedName>
</protein>
<dbReference type="RefSeq" id="WP_264810946.1">
    <property type="nucleotide sequence ID" value="NZ_CP110226.1"/>
</dbReference>
<name>A0ABY6ML27_9BACT</name>
<dbReference type="EMBL" id="CP110226">
    <property type="protein sequence ID" value="UZD24229.1"/>
    <property type="molecule type" value="Genomic_DNA"/>
</dbReference>
<reference evidence="2" key="1">
    <citation type="submission" date="2022-10" db="EMBL/GenBank/DDBJ databases">
        <title>Algoriphagus sp. a novel bacteria isolate from halophytes salicornia europaea.</title>
        <authorList>
            <person name="Peng Y."/>
            <person name="Jiang L."/>
            <person name="Lee J."/>
        </authorList>
    </citation>
    <scope>NUCLEOTIDE SEQUENCE</scope>
    <source>
        <strain evidence="2">TR-M5</strain>
    </source>
</reference>
<evidence type="ECO:0000256" key="1">
    <source>
        <dbReference type="SAM" id="Phobius"/>
    </source>
</evidence>
<evidence type="ECO:0008006" key="4">
    <source>
        <dbReference type="Google" id="ProtNLM"/>
    </source>
</evidence>
<organism evidence="2 3">
    <name type="scientific">Algoriphagus halophytocola</name>
    <dbReference type="NCBI Taxonomy" id="2991499"/>
    <lineage>
        <taxon>Bacteria</taxon>
        <taxon>Pseudomonadati</taxon>
        <taxon>Bacteroidota</taxon>
        <taxon>Cytophagia</taxon>
        <taxon>Cytophagales</taxon>
        <taxon>Cyclobacteriaceae</taxon>
        <taxon>Algoriphagus</taxon>
    </lineage>
</organism>
<keyword evidence="1" id="KW-1133">Transmembrane helix</keyword>
<proteinExistence type="predicted"/>
<keyword evidence="1" id="KW-0472">Membrane</keyword>
<keyword evidence="3" id="KW-1185">Reference proteome</keyword>
<accession>A0ABY6ML27</accession>
<feature type="transmembrane region" description="Helical" evidence="1">
    <location>
        <begin position="7"/>
        <end position="27"/>
    </location>
</feature>